<dbReference type="InterPro" id="IPR031612">
    <property type="entry name" value="Phage_holin_Dp1"/>
</dbReference>
<accession>A0A3G5FKA2</accession>
<reference evidence="3" key="2">
    <citation type="submission" date="2018-03" db="EMBL/GenBank/DDBJ databases">
        <authorList>
            <person name="Jeon C.O."/>
        </authorList>
    </citation>
    <scope>NUCLEOTIDE SEQUENCE</scope>
    <source>
        <strain evidence="3">LMG 26042</strain>
    </source>
</reference>
<dbReference type="EMBL" id="CP027768">
    <property type="protein sequence ID" value="AYW50783.1"/>
    <property type="molecule type" value="Genomic_DNA"/>
</dbReference>
<keyword evidence="1" id="KW-0472">Membrane</keyword>
<organism evidence="3 4">
    <name type="scientific">Tetragenococcus halophilus</name>
    <name type="common">Pediococcus halophilus</name>
    <dbReference type="NCBI Taxonomy" id="51669"/>
    <lineage>
        <taxon>Bacteria</taxon>
        <taxon>Bacillati</taxon>
        <taxon>Bacillota</taxon>
        <taxon>Bacilli</taxon>
        <taxon>Lactobacillales</taxon>
        <taxon>Enterococcaceae</taxon>
        <taxon>Tetragenococcus</taxon>
    </lineage>
</organism>
<keyword evidence="1" id="KW-1133">Transmembrane helix</keyword>
<dbReference type="EMBL" id="CP027768">
    <property type="protein sequence ID" value="AYW50191.1"/>
    <property type="molecule type" value="Genomic_DNA"/>
</dbReference>
<feature type="transmembrane region" description="Helical" evidence="1">
    <location>
        <begin position="39"/>
        <end position="57"/>
    </location>
</feature>
<protein>
    <submittedName>
        <fullName evidence="3">Holin</fullName>
    </submittedName>
</protein>
<dbReference type="Pfam" id="PF16938">
    <property type="entry name" value="Phage_holin_Dp1"/>
    <property type="match status" value="1"/>
</dbReference>
<evidence type="ECO:0000313" key="2">
    <source>
        <dbReference type="EMBL" id="AYW50191.1"/>
    </source>
</evidence>
<gene>
    <name evidence="2" type="ORF">C7H83_06820</name>
    <name evidence="3" type="ORF">C7H83_10045</name>
</gene>
<reference evidence="3 4" key="1">
    <citation type="journal article" date="2012" name="Int. J. Syst. Evol. Microbiol.">
        <title>Characterization of Tetragenococcus strains from sugar thick juice reveals a novel species, Tetragenococcus osmophilus sp. nov., and divides Tetragenococcus halophilus into two subspecies, T. halophilus subsp. halophilus subsp. nov. and T. halophilus subsp. flandriensis subsp. nov.</title>
        <authorList>
            <person name="Juste A."/>
            <person name="Van Trappen S."/>
            <person name="Verreth C."/>
            <person name="Cleenwerck I."/>
            <person name="De Vos P."/>
            <person name="Lievens B."/>
            <person name="Willems K.A."/>
        </authorList>
    </citation>
    <scope>NUCLEOTIDE SEQUENCE [LARGE SCALE GENOMIC DNA]</scope>
    <source>
        <strain evidence="3 4">LMG 26042</strain>
    </source>
</reference>
<dbReference type="Proteomes" id="UP000280475">
    <property type="component" value="Chromosome"/>
</dbReference>
<feature type="transmembrane region" description="Helical" evidence="1">
    <location>
        <begin position="12"/>
        <end position="33"/>
    </location>
</feature>
<dbReference type="RefSeq" id="WP_103892971.1">
    <property type="nucleotide sequence ID" value="NZ_CP027768.1"/>
</dbReference>
<proteinExistence type="predicted"/>
<evidence type="ECO:0000313" key="4">
    <source>
        <dbReference type="Proteomes" id="UP000280475"/>
    </source>
</evidence>
<name>A0A3G5FKA2_TETHA</name>
<keyword evidence="1" id="KW-0812">Transmembrane</keyword>
<dbReference type="AlphaFoldDB" id="A0A3G5FKA2"/>
<sequence length="73" mass="8193">MKLSDKQYDIAKNIITIVMPALITLIAGLGELYGFDSELIVGTIGLVTVFFGTVLRISTKKIRKELKEKYEED</sequence>
<evidence type="ECO:0000256" key="1">
    <source>
        <dbReference type="SAM" id="Phobius"/>
    </source>
</evidence>
<evidence type="ECO:0000313" key="3">
    <source>
        <dbReference type="EMBL" id="AYW50783.1"/>
    </source>
</evidence>